<name>A0AAD4KZ90_9EURO</name>
<dbReference type="Pfam" id="PF02627">
    <property type="entry name" value="CMD"/>
    <property type="match status" value="1"/>
</dbReference>
<feature type="domain" description="Carboxymuconolactone decarboxylase-like" evidence="1">
    <location>
        <begin position="46"/>
        <end position="102"/>
    </location>
</feature>
<reference evidence="2" key="1">
    <citation type="submission" date="2021-12" db="EMBL/GenBank/DDBJ databases">
        <title>Convergent genome expansion in fungi linked to evolution of root-endophyte symbiosis.</title>
        <authorList>
            <consortium name="DOE Joint Genome Institute"/>
            <person name="Ke Y.-H."/>
            <person name="Bonito G."/>
            <person name="Liao H.-L."/>
            <person name="Looney B."/>
            <person name="Rojas-Flechas A."/>
            <person name="Nash J."/>
            <person name="Hameed K."/>
            <person name="Schadt C."/>
            <person name="Martin F."/>
            <person name="Crous P.W."/>
            <person name="Miettinen O."/>
            <person name="Magnuson J.K."/>
            <person name="Labbe J."/>
            <person name="Jacobson D."/>
            <person name="Doktycz M.J."/>
            <person name="Veneault-Fourrey C."/>
            <person name="Kuo A."/>
            <person name="Mondo S."/>
            <person name="Calhoun S."/>
            <person name="Riley R."/>
            <person name="Ohm R."/>
            <person name="LaButti K."/>
            <person name="Andreopoulos B."/>
            <person name="Pangilinan J."/>
            <person name="Nolan M."/>
            <person name="Tritt A."/>
            <person name="Clum A."/>
            <person name="Lipzen A."/>
            <person name="Daum C."/>
            <person name="Barry K."/>
            <person name="Grigoriev I.V."/>
            <person name="Vilgalys R."/>
        </authorList>
    </citation>
    <scope>NUCLEOTIDE SEQUENCE</scope>
    <source>
        <strain evidence="2">PMI_201</strain>
    </source>
</reference>
<protein>
    <submittedName>
        <fullName evidence="2">AhpD-like protein</fullName>
    </submittedName>
</protein>
<dbReference type="InterPro" id="IPR003779">
    <property type="entry name" value="CMD-like"/>
</dbReference>
<sequence length="186" mass="21106">MRVPYVNDEQLQASKDLTEVAIIERVRARRQPGELLPLDRALLNSPQVADGWNSFLGAIRQRTSLTADIRELAICRVALINGAEFEWSHHAPLAKEAGVDERGLRGEAENEWLTVKQNAVLRYTDEMTKDVRVSDDTFQNLRNYFSSKEIVELTATIGAYNCCSRFLVALDVGERNGLVNHEDWVY</sequence>
<evidence type="ECO:0000313" key="2">
    <source>
        <dbReference type="EMBL" id="KAH8702272.1"/>
    </source>
</evidence>
<comment type="caution">
    <text evidence="2">The sequence shown here is derived from an EMBL/GenBank/DDBJ whole genome shotgun (WGS) entry which is preliminary data.</text>
</comment>
<dbReference type="Gene3D" id="1.20.1290.10">
    <property type="entry name" value="AhpD-like"/>
    <property type="match status" value="1"/>
</dbReference>
<dbReference type="Proteomes" id="UP001201262">
    <property type="component" value="Unassembled WGS sequence"/>
</dbReference>
<dbReference type="AlphaFoldDB" id="A0AAD4KZ90"/>
<evidence type="ECO:0000313" key="3">
    <source>
        <dbReference type="Proteomes" id="UP001201262"/>
    </source>
</evidence>
<proteinExistence type="predicted"/>
<dbReference type="RefSeq" id="XP_046075648.1">
    <property type="nucleotide sequence ID" value="XM_046215486.1"/>
</dbReference>
<dbReference type="EMBL" id="JAJTJA010000003">
    <property type="protein sequence ID" value="KAH8702272.1"/>
    <property type="molecule type" value="Genomic_DNA"/>
</dbReference>
<gene>
    <name evidence="2" type="ORF">BGW36DRAFT_372505</name>
</gene>
<keyword evidence="3" id="KW-1185">Reference proteome</keyword>
<dbReference type="GO" id="GO:0051920">
    <property type="term" value="F:peroxiredoxin activity"/>
    <property type="evidence" value="ECO:0007669"/>
    <property type="project" value="InterPro"/>
</dbReference>
<dbReference type="PANTHER" id="PTHR34846:SF11">
    <property type="entry name" value="4-CARBOXYMUCONOLACTONE DECARBOXYLASE FAMILY PROTEIN (AFU_ORTHOLOGUE AFUA_6G11590)"/>
    <property type="match status" value="1"/>
</dbReference>
<dbReference type="InterPro" id="IPR029032">
    <property type="entry name" value="AhpD-like"/>
</dbReference>
<dbReference type="PANTHER" id="PTHR34846">
    <property type="entry name" value="4-CARBOXYMUCONOLACTONE DECARBOXYLASE FAMILY PROTEIN (AFU_ORTHOLOGUE AFUA_6G11590)"/>
    <property type="match status" value="1"/>
</dbReference>
<evidence type="ECO:0000259" key="1">
    <source>
        <dbReference type="Pfam" id="PF02627"/>
    </source>
</evidence>
<dbReference type="GeneID" id="70245773"/>
<dbReference type="SUPFAM" id="SSF69118">
    <property type="entry name" value="AhpD-like"/>
    <property type="match status" value="1"/>
</dbReference>
<accession>A0AAD4KZ90</accession>
<organism evidence="2 3">
    <name type="scientific">Talaromyces proteolyticus</name>
    <dbReference type="NCBI Taxonomy" id="1131652"/>
    <lineage>
        <taxon>Eukaryota</taxon>
        <taxon>Fungi</taxon>
        <taxon>Dikarya</taxon>
        <taxon>Ascomycota</taxon>
        <taxon>Pezizomycotina</taxon>
        <taxon>Eurotiomycetes</taxon>
        <taxon>Eurotiomycetidae</taxon>
        <taxon>Eurotiales</taxon>
        <taxon>Trichocomaceae</taxon>
        <taxon>Talaromyces</taxon>
        <taxon>Talaromyces sect. Bacilispori</taxon>
    </lineage>
</organism>